<dbReference type="Pfam" id="PF12771">
    <property type="entry name" value="SusD-like_2"/>
    <property type="match status" value="1"/>
</dbReference>
<accession>A0ABS2FBI7</accession>
<keyword evidence="1" id="KW-0449">Lipoprotein</keyword>
<dbReference type="InterPro" id="IPR024302">
    <property type="entry name" value="SusD-like"/>
</dbReference>
<dbReference type="Pfam" id="PF12741">
    <property type="entry name" value="SusD-like"/>
    <property type="match status" value="1"/>
</dbReference>
<evidence type="ECO:0000313" key="1">
    <source>
        <dbReference type="EMBL" id="MBM6807396.1"/>
    </source>
</evidence>
<dbReference type="Gene3D" id="1.25.40.390">
    <property type="match status" value="2"/>
</dbReference>
<sequence>MKTINKIFIGLGLIGMSGLYSCSDFDEVNSDPSKAPLEWTLPEYFLNSAIGKIQMDPSTGERVYYLNWGDAARAFGEAGLLCVGLYDDAYMSNFYYPCLASTITYATTAITEAEKRAETDAFYNNIVQFGRIWRAMVIAQFADSFGPYPLNSAQAENPVFNSEKETYAFILSELKDAADKIDTSVSPTETQANCDPAYKYVGTKWQKLANSLRMRYAMRLTNTDMVADAQKEFEDACKDGNYIKSQDDMLWFTSNNGWDDYTSPYTRTWNLQALSSTMDNLMTNLGGVSVSEQRSDLAKYTHPNTYLGIKYDQHFVGNTDDPMKQYWLDGIPENLDPRALKMFWLVNDTIADNMIDPSSKGTSINAAGGELLDEEGNSMIKISGSYTWNGVPSGASSSWSSMLAKNRLITTASGIRSCYPLWGRDYCTGGETGLGRVVFYGAWESYFLLAEAALRGWNTAGISDEQAYEDGVRASFEYFGVSEYVNEYLNSEEYNRVGTSVKYSHTVEPSSFEATYIDGYTNQQKTVQYQYPVASKTLYGKALNDKLTKIITQKYLAQMPYLVQEAWSDHRRLGLPFFDMTANESVMTGSDMSDWRPNSWESGQNWKYYPQRMRYPETLRTSDEVEYNHALELLGGTNTTMVPLWWSLGYQQK</sequence>
<comment type="caution">
    <text evidence="1">The sequence shown here is derived from an EMBL/GenBank/DDBJ whole genome shotgun (WGS) entry which is preliminary data.</text>
</comment>
<dbReference type="EMBL" id="JACJKJ010000024">
    <property type="protein sequence ID" value="MBM6807396.1"/>
    <property type="molecule type" value="Genomic_DNA"/>
</dbReference>
<dbReference type="SUPFAM" id="SSF48452">
    <property type="entry name" value="TPR-like"/>
    <property type="match status" value="1"/>
</dbReference>
<dbReference type="RefSeq" id="WP_204501347.1">
    <property type="nucleotide sequence ID" value="NZ_JACJKJ010000024.1"/>
</dbReference>
<keyword evidence="2" id="KW-1185">Reference proteome</keyword>
<gene>
    <name evidence="1" type="ORF">H6A24_12985</name>
</gene>
<organism evidence="1 2">
    <name type="scientific">Bacteroides caecicola</name>
    <dbReference type="NCBI Taxonomy" id="1462569"/>
    <lineage>
        <taxon>Bacteria</taxon>
        <taxon>Pseudomonadati</taxon>
        <taxon>Bacteroidota</taxon>
        <taxon>Bacteroidia</taxon>
        <taxon>Bacteroidales</taxon>
        <taxon>Bacteroidaceae</taxon>
        <taxon>Bacteroides</taxon>
    </lineage>
</organism>
<proteinExistence type="predicted"/>
<evidence type="ECO:0000313" key="2">
    <source>
        <dbReference type="Proteomes" id="UP000782117"/>
    </source>
</evidence>
<dbReference type="PROSITE" id="PS51257">
    <property type="entry name" value="PROKAR_LIPOPROTEIN"/>
    <property type="match status" value="1"/>
</dbReference>
<dbReference type="InterPro" id="IPR041662">
    <property type="entry name" value="SusD-like_2"/>
</dbReference>
<dbReference type="Proteomes" id="UP000782117">
    <property type="component" value="Unassembled WGS sequence"/>
</dbReference>
<name>A0ABS2FBI7_9BACE</name>
<dbReference type="InterPro" id="IPR011990">
    <property type="entry name" value="TPR-like_helical_dom_sf"/>
</dbReference>
<protein>
    <submittedName>
        <fullName evidence="1">SusD/RagB family nutrient-binding outer membrane lipoprotein</fullName>
    </submittedName>
</protein>
<reference evidence="1 2" key="1">
    <citation type="journal article" date="2021" name="Sci. Rep.">
        <title>The distribution of antibiotic resistance genes in chicken gut microbiota commensals.</title>
        <authorList>
            <person name="Juricova H."/>
            <person name="Matiasovicova J."/>
            <person name="Kubasova T."/>
            <person name="Cejkova D."/>
            <person name="Rychlik I."/>
        </authorList>
    </citation>
    <scope>NUCLEOTIDE SEQUENCE [LARGE SCALE GENOMIC DNA]</scope>
    <source>
        <strain evidence="1 2">An768</strain>
    </source>
</reference>